<dbReference type="PANTHER" id="PTHR16797">
    <property type="entry name" value="FACTOR VIII-ASSOCIATED GENE 1"/>
    <property type="match status" value="1"/>
</dbReference>
<dbReference type="InterPro" id="IPR039494">
    <property type="entry name" value="F8A"/>
</dbReference>
<proteinExistence type="predicted"/>
<dbReference type="EMBL" id="OU895877">
    <property type="protein sequence ID" value="CAG9799279.1"/>
    <property type="molecule type" value="Genomic_DNA"/>
</dbReference>
<sequence length="295" mass="34171">MNLIEEFKSSANKLKKSQRVVFKKHDTNDFNQFNQLSLKFDKTLSLPNYGGLCLLIMVAKCCSSDIEAQSALLRGARMFRRSSGRKNMLGFMNDNSSVEGAYRCYSQALYSEKDPVMKACIIREFNEINKNLSITSEFSSHTHRIYELEKASNENICSNDYILALEKLTEIIEDFAERKCENLYSDVLIRVEFSRLLLLLILELPTNHQSPSHVKIVEKFLWSTENFSSESILNNSRLSKCWKSDLILLFEMLVHLCKTRQYESIKDICDMISSHHLITPEQNMLLTNLIKLYCT</sequence>
<protein>
    <recommendedName>
        <fullName evidence="3">Factor VIII intron 22 protein</fullName>
    </recommendedName>
</protein>
<accession>A0A9N9RLS0</accession>
<reference evidence="1" key="2">
    <citation type="submission" date="2022-10" db="EMBL/GenBank/DDBJ databases">
        <authorList>
            <consortium name="ENA_rothamsted_submissions"/>
            <consortium name="culmorum"/>
            <person name="King R."/>
        </authorList>
    </citation>
    <scope>NUCLEOTIDE SEQUENCE</scope>
</reference>
<name>A0A9N9RLS0_9DIPT</name>
<keyword evidence="2" id="KW-1185">Reference proteome</keyword>
<dbReference type="AlphaFoldDB" id="A0A9N9RLS0"/>
<reference evidence="1" key="1">
    <citation type="submission" date="2022-01" db="EMBL/GenBank/DDBJ databases">
        <authorList>
            <person name="King R."/>
        </authorList>
    </citation>
    <scope>NUCLEOTIDE SEQUENCE</scope>
</reference>
<gene>
    <name evidence="1" type="ORF">CHIRRI_LOCUS2248</name>
</gene>
<evidence type="ECO:0000313" key="1">
    <source>
        <dbReference type="EMBL" id="CAG9799279.1"/>
    </source>
</evidence>
<dbReference type="GO" id="GO:0099518">
    <property type="term" value="P:vesicle cytoskeletal trafficking"/>
    <property type="evidence" value="ECO:0007669"/>
    <property type="project" value="TreeGrafter"/>
</dbReference>
<evidence type="ECO:0008006" key="3">
    <source>
        <dbReference type="Google" id="ProtNLM"/>
    </source>
</evidence>
<evidence type="ECO:0000313" key="2">
    <source>
        <dbReference type="Proteomes" id="UP001153620"/>
    </source>
</evidence>
<dbReference type="GO" id="GO:0005769">
    <property type="term" value="C:early endosome"/>
    <property type="evidence" value="ECO:0007669"/>
    <property type="project" value="TreeGrafter"/>
</dbReference>
<organism evidence="1 2">
    <name type="scientific">Chironomus riparius</name>
    <dbReference type="NCBI Taxonomy" id="315576"/>
    <lineage>
        <taxon>Eukaryota</taxon>
        <taxon>Metazoa</taxon>
        <taxon>Ecdysozoa</taxon>
        <taxon>Arthropoda</taxon>
        <taxon>Hexapoda</taxon>
        <taxon>Insecta</taxon>
        <taxon>Pterygota</taxon>
        <taxon>Neoptera</taxon>
        <taxon>Endopterygota</taxon>
        <taxon>Diptera</taxon>
        <taxon>Nematocera</taxon>
        <taxon>Chironomoidea</taxon>
        <taxon>Chironomidae</taxon>
        <taxon>Chironominae</taxon>
        <taxon>Chironomus</taxon>
    </lineage>
</organism>
<dbReference type="PANTHER" id="PTHR16797:SF4">
    <property type="entry name" value="40-KDA HUNTINGTIN-ASSOCIATED PROTEIN"/>
    <property type="match status" value="1"/>
</dbReference>
<dbReference type="OrthoDB" id="10249246at2759"/>
<dbReference type="Proteomes" id="UP001153620">
    <property type="component" value="Chromosome 1"/>
</dbReference>